<dbReference type="Gene3D" id="3.40.50.980">
    <property type="match status" value="2"/>
</dbReference>
<dbReference type="Pfam" id="PF00550">
    <property type="entry name" value="PP-binding"/>
    <property type="match status" value="1"/>
</dbReference>
<evidence type="ECO:0000313" key="8">
    <source>
        <dbReference type="EMBL" id="SMG57754.1"/>
    </source>
</evidence>
<dbReference type="InterPro" id="IPR009081">
    <property type="entry name" value="PP-bd_ACP"/>
</dbReference>
<dbReference type="GO" id="GO:0044550">
    <property type="term" value="P:secondary metabolite biosynthetic process"/>
    <property type="evidence" value="ECO:0007669"/>
    <property type="project" value="UniProtKB-ARBA"/>
</dbReference>
<dbReference type="PROSITE" id="PS00455">
    <property type="entry name" value="AMP_BINDING"/>
    <property type="match status" value="1"/>
</dbReference>
<dbReference type="STRING" id="1852522.SAMN06295960_4531"/>
<dbReference type="InterPro" id="IPR010071">
    <property type="entry name" value="AA_adenyl_dom"/>
</dbReference>
<dbReference type="InterPro" id="IPR020845">
    <property type="entry name" value="AMP-binding_CS"/>
</dbReference>
<dbReference type="GO" id="GO:0005829">
    <property type="term" value="C:cytosol"/>
    <property type="evidence" value="ECO:0007669"/>
    <property type="project" value="TreeGrafter"/>
</dbReference>
<dbReference type="InterPro" id="IPR020802">
    <property type="entry name" value="TesA-like"/>
</dbReference>
<dbReference type="InterPro" id="IPR000873">
    <property type="entry name" value="AMP-dep_synth/lig_dom"/>
</dbReference>
<keyword evidence="7" id="KW-0511">Multifunctional enzyme</keyword>
<dbReference type="FunFam" id="3.40.50.12780:FF:000012">
    <property type="entry name" value="Non-ribosomal peptide synthetase"/>
    <property type="match status" value="1"/>
</dbReference>
<dbReference type="GO" id="GO:0043041">
    <property type="term" value="P:amino acid activation for nonribosomal peptide biosynthetic process"/>
    <property type="evidence" value="ECO:0007669"/>
    <property type="project" value="TreeGrafter"/>
</dbReference>
<dbReference type="Gene3D" id="1.10.1200.10">
    <property type="entry name" value="ACP-like"/>
    <property type="match status" value="1"/>
</dbReference>
<dbReference type="InterPro" id="IPR001242">
    <property type="entry name" value="Condensation_dom"/>
</dbReference>
<dbReference type="Proteomes" id="UP000193834">
    <property type="component" value="Unassembled WGS sequence"/>
</dbReference>
<dbReference type="Gene3D" id="3.30.300.30">
    <property type="match status" value="1"/>
</dbReference>
<dbReference type="PROSITE" id="PS00012">
    <property type="entry name" value="PHOSPHOPANTETHEINE"/>
    <property type="match status" value="1"/>
</dbReference>
<dbReference type="Gene3D" id="1.10.287.490">
    <property type="entry name" value="Helix hairpin bin"/>
    <property type="match status" value="1"/>
</dbReference>
<accession>A0A1X7LW65</accession>
<sequence length="1118" mass="124644">MKSLFEKEERYWSGKYDADDSLSFLPYSQSSKLSAHGEAAAEPGLLHRTLPSELSERIIRLANGSDLALYMIVLAGVKSLLFKYTGQDQVLVGMPSYSADPNGTPPPHDILVIKTSVSRETTLKTLLGGIKASIGEALEHQHLPFRKMVGPLHLDYTGDGLPIVNTVASFAPIHPGSLEKRVEADTVFRFDRQVHSIELEISFDGQRYERVFMEQAADHLVRLLSVLIFQPDLELGQVDVLSPDERETLLKRFNDTETGFERGKTIHGLFEEQAALYPDSVAAVMNERQLTYRELNERSNRLARKLRETGVEADQLVAILAERSLDMVVGILAILKAGGAYVPVDPDYPEERIRFMIEDSGAPLLLIQKHLHEKTDFAGTRLELDDFVWGDRGANSAGTSTGASTGTSTGASVGALDASNLEPIAGPSNLAYVIYTSGTTGRPKGTLIEHKNVVRLLFNDKNLFDFGPSDTWTLFHSFCFDFSVWEMYGALLYGGKLVIVPPLTAKSPAEFLALLGREQVTILNQTPTYFYQLLREVLADHPYDLRIRNVIFGGEALSPLLLKGFKTKYPGTKLINMYGITETTVHVTYKEMTWVEIEAAKSNIGKPIPTLRVYVLDANRRPVPIGVAGEMYVAGEGLARGYLNRPDLTAEKFVDSPFAEGEKLYRSGDLAAWLPDGNIEYLGRIDHQVKIRGYRIELDEIETQLLKIAAVQEAKVLDRNDANGQKQLVAYYVAETRLAAHELKEELAKQLPGYMIPSYLVQLSQMPLTPNGKIDRKALPAPEEVAAEGADYVAPRTLLEMKIARVWQDTLGIPQVGVKDNFFELGGNSLSLMRLVQAVYDETGIEIPLNRQFHHVTVEEMAYGEGDFGLDKGGDSFIKLNKAGELNVFCFPPGSGFGIGYRELASRLEGRFVLYGIDFIDDATNYEAMLNRYVDEIVRIQPQGPYVLLGYCFGGNLTFEVAKTMDKRGYSVTDVLMVDSWIKDMLTPSETSEKELEETLADFDEEEKELMSNPLVRERVHRKVKATLAYEAQLMNTGTIPARIYELIAKDSEAFRLEHQLPSWRGATTQAYADYRLEGAHEELLELARVDETAVVIRDILEQVKRQIEAEAGVLHGS</sequence>
<keyword evidence="3" id="KW-0596">Phosphopantetheine</keyword>
<dbReference type="RefSeq" id="WP_085498322.1">
    <property type="nucleotide sequence ID" value="NZ_FXAZ01000008.1"/>
</dbReference>
<evidence type="ECO:0000313" key="9">
    <source>
        <dbReference type="Proteomes" id="UP000193834"/>
    </source>
</evidence>
<evidence type="ECO:0000256" key="7">
    <source>
        <dbReference type="ARBA" id="ARBA00023268"/>
    </source>
</evidence>
<dbReference type="InterPro" id="IPR006162">
    <property type="entry name" value="Ppantetheine_attach_site"/>
</dbReference>
<comment type="cofactor">
    <cofactor evidence="1">
        <name>pantetheine 4'-phosphate</name>
        <dbReference type="ChEBI" id="CHEBI:47942"/>
    </cofactor>
</comment>
<dbReference type="AlphaFoldDB" id="A0A1X7LW65"/>
<keyword evidence="9" id="KW-1185">Reference proteome</keyword>
<dbReference type="FunFam" id="3.40.50.980:FF:000002">
    <property type="entry name" value="Enterobactin synthetase component F"/>
    <property type="match status" value="1"/>
</dbReference>
<dbReference type="GO" id="GO:0016874">
    <property type="term" value="F:ligase activity"/>
    <property type="evidence" value="ECO:0007669"/>
    <property type="project" value="UniProtKB-KW"/>
</dbReference>
<dbReference type="PROSITE" id="PS50075">
    <property type="entry name" value="CARRIER"/>
    <property type="match status" value="1"/>
</dbReference>
<dbReference type="SUPFAM" id="SSF47336">
    <property type="entry name" value="ACP-like"/>
    <property type="match status" value="1"/>
</dbReference>
<keyword evidence="5" id="KW-0436">Ligase</keyword>
<evidence type="ECO:0000256" key="5">
    <source>
        <dbReference type="ARBA" id="ARBA00022598"/>
    </source>
</evidence>
<evidence type="ECO:0000256" key="2">
    <source>
        <dbReference type="ARBA" id="ARBA00006432"/>
    </source>
</evidence>
<dbReference type="OrthoDB" id="9765680at2"/>
<dbReference type="Pfam" id="PF00501">
    <property type="entry name" value="AMP-binding"/>
    <property type="match status" value="1"/>
</dbReference>
<dbReference type="InterPro" id="IPR029058">
    <property type="entry name" value="AB_hydrolase_fold"/>
</dbReference>
<organism evidence="8 9">
    <name type="scientific">Paenibacillus aquistagni</name>
    <dbReference type="NCBI Taxonomy" id="1852522"/>
    <lineage>
        <taxon>Bacteria</taxon>
        <taxon>Bacillati</taxon>
        <taxon>Bacillota</taxon>
        <taxon>Bacilli</taxon>
        <taxon>Bacillales</taxon>
        <taxon>Paenibacillaceae</taxon>
        <taxon>Paenibacillus</taxon>
    </lineage>
</organism>
<dbReference type="SUPFAM" id="SSF53474">
    <property type="entry name" value="alpha/beta-Hydrolases"/>
    <property type="match status" value="1"/>
</dbReference>
<dbReference type="FunFam" id="2.30.38.10:FF:000001">
    <property type="entry name" value="Non-ribosomal peptide synthetase PvdI"/>
    <property type="match status" value="1"/>
</dbReference>
<dbReference type="SUPFAM" id="SSF52777">
    <property type="entry name" value="CoA-dependent acyltransferases"/>
    <property type="match status" value="1"/>
</dbReference>
<dbReference type="CDD" id="cd17643">
    <property type="entry name" value="A_NRPS_Cytc1-like"/>
    <property type="match status" value="1"/>
</dbReference>
<keyword evidence="6" id="KW-0045">Antibiotic biosynthesis</keyword>
<dbReference type="FunFam" id="3.40.50.980:FF:000001">
    <property type="entry name" value="Non-ribosomal peptide synthetase"/>
    <property type="match status" value="1"/>
</dbReference>
<dbReference type="GO" id="GO:0031177">
    <property type="term" value="F:phosphopantetheine binding"/>
    <property type="evidence" value="ECO:0007669"/>
    <property type="project" value="TreeGrafter"/>
</dbReference>
<dbReference type="EMBL" id="FXAZ01000008">
    <property type="protein sequence ID" value="SMG57754.1"/>
    <property type="molecule type" value="Genomic_DNA"/>
</dbReference>
<dbReference type="Gene3D" id="3.40.50.1820">
    <property type="entry name" value="alpha/beta hydrolase"/>
    <property type="match status" value="1"/>
</dbReference>
<dbReference type="Gene3D" id="3.30.559.30">
    <property type="entry name" value="Nonribosomal peptide synthetase, condensation domain"/>
    <property type="match status" value="1"/>
</dbReference>
<evidence type="ECO:0000256" key="3">
    <source>
        <dbReference type="ARBA" id="ARBA00022450"/>
    </source>
</evidence>
<dbReference type="PANTHER" id="PTHR45527">
    <property type="entry name" value="NONRIBOSOMAL PEPTIDE SYNTHETASE"/>
    <property type="match status" value="1"/>
</dbReference>
<dbReference type="InterPro" id="IPR025110">
    <property type="entry name" value="AMP-bd_C"/>
</dbReference>
<dbReference type="SUPFAM" id="SSF56801">
    <property type="entry name" value="Acetyl-CoA synthetase-like"/>
    <property type="match status" value="1"/>
</dbReference>
<dbReference type="InterPro" id="IPR045851">
    <property type="entry name" value="AMP-bd_C_sf"/>
</dbReference>
<proteinExistence type="inferred from homology"/>
<evidence type="ECO:0000256" key="4">
    <source>
        <dbReference type="ARBA" id="ARBA00022553"/>
    </source>
</evidence>
<dbReference type="GO" id="GO:0017000">
    <property type="term" value="P:antibiotic biosynthetic process"/>
    <property type="evidence" value="ECO:0007669"/>
    <property type="project" value="UniProtKB-KW"/>
</dbReference>
<keyword evidence="4" id="KW-0597">Phosphoprotein</keyword>
<protein>
    <submittedName>
        <fullName evidence="8">Amino acid adenylation domain-containing protein</fullName>
    </submittedName>
</protein>
<dbReference type="Pfam" id="PF00668">
    <property type="entry name" value="Condensation"/>
    <property type="match status" value="1"/>
</dbReference>
<comment type="similarity">
    <text evidence="2">Belongs to the ATP-dependent AMP-binding enzyme family.</text>
</comment>
<dbReference type="InterPro" id="IPR001031">
    <property type="entry name" value="Thioesterase"/>
</dbReference>
<dbReference type="SMART" id="SM00824">
    <property type="entry name" value="PKS_TE"/>
    <property type="match status" value="1"/>
</dbReference>
<reference evidence="8 9" key="1">
    <citation type="submission" date="2017-04" db="EMBL/GenBank/DDBJ databases">
        <authorList>
            <person name="Afonso C.L."/>
            <person name="Miller P.J."/>
            <person name="Scott M.A."/>
            <person name="Spackman E."/>
            <person name="Goraichik I."/>
            <person name="Dimitrov K.M."/>
            <person name="Suarez D.L."/>
            <person name="Swayne D.E."/>
        </authorList>
    </citation>
    <scope>NUCLEOTIDE SEQUENCE [LARGE SCALE GENOMIC DNA]</scope>
    <source>
        <strain evidence="8 9">11</strain>
    </source>
</reference>
<dbReference type="Gene3D" id="2.30.38.10">
    <property type="entry name" value="Luciferase, Domain 3"/>
    <property type="match status" value="1"/>
</dbReference>
<dbReference type="NCBIfam" id="TIGR01733">
    <property type="entry name" value="AA-adenyl-dom"/>
    <property type="match status" value="1"/>
</dbReference>
<dbReference type="FunFam" id="1.10.1200.10:FF:000005">
    <property type="entry name" value="Nonribosomal peptide synthetase 1"/>
    <property type="match status" value="1"/>
</dbReference>
<dbReference type="Pfam" id="PF00975">
    <property type="entry name" value="Thioesterase"/>
    <property type="match status" value="1"/>
</dbReference>
<evidence type="ECO:0000256" key="1">
    <source>
        <dbReference type="ARBA" id="ARBA00001957"/>
    </source>
</evidence>
<dbReference type="Pfam" id="PF13193">
    <property type="entry name" value="AMP-binding_C"/>
    <property type="match status" value="1"/>
</dbReference>
<name>A0A1X7LW65_9BACL</name>
<evidence type="ECO:0000256" key="6">
    <source>
        <dbReference type="ARBA" id="ARBA00023194"/>
    </source>
</evidence>
<dbReference type="PANTHER" id="PTHR45527:SF14">
    <property type="entry name" value="PLIPASTATIN SYNTHASE SUBUNIT B"/>
    <property type="match status" value="1"/>
</dbReference>
<dbReference type="InterPro" id="IPR036736">
    <property type="entry name" value="ACP-like_sf"/>
</dbReference>
<dbReference type="FunFam" id="3.30.300.30:FF:000010">
    <property type="entry name" value="Enterobactin synthetase component F"/>
    <property type="match status" value="1"/>
</dbReference>
<gene>
    <name evidence="8" type="ORF">SAMN06295960_4531</name>
</gene>